<keyword evidence="1" id="KW-0472">Membrane</keyword>
<evidence type="ECO:0000313" key="3">
    <source>
        <dbReference type="Proteomes" id="UP000724672"/>
    </source>
</evidence>
<dbReference type="Proteomes" id="UP000724672">
    <property type="component" value="Unassembled WGS sequence"/>
</dbReference>
<gene>
    <name evidence="2" type="ORF">GOQ27_07200</name>
</gene>
<evidence type="ECO:0000256" key="1">
    <source>
        <dbReference type="SAM" id="Phobius"/>
    </source>
</evidence>
<reference evidence="2" key="1">
    <citation type="submission" date="2019-12" db="EMBL/GenBank/DDBJ databases">
        <title>Clostridiaceae gen. nov. sp. nov., isolated from sediment in Xinjiang, China.</title>
        <authorList>
            <person name="Zhang R."/>
        </authorList>
    </citation>
    <scope>NUCLEOTIDE SEQUENCE</scope>
    <source>
        <strain evidence="2">D2Q-11</strain>
    </source>
</reference>
<keyword evidence="3" id="KW-1185">Reference proteome</keyword>
<organism evidence="2 3">
    <name type="scientific">Anaeromonas frigoriresistens</name>
    <dbReference type="NCBI Taxonomy" id="2683708"/>
    <lineage>
        <taxon>Bacteria</taxon>
        <taxon>Bacillati</taxon>
        <taxon>Bacillota</taxon>
        <taxon>Tissierellia</taxon>
        <taxon>Tissierellales</taxon>
        <taxon>Thermohalobacteraceae</taxon>
        <taxon>Anaeromonas</taxon>
    </lineage>
</organism>
<keyword evidence="1" id="KW-1133">Transmembrane helix</keyword>
<dbReference type="RefSeq" id="WP_203366170.1">
    <property type="nucleotide sequence ID" value="NZ_WSFT01000029.1"/>
</dbReference>
<comment type="caution">
    <text evidence="2">The sequence shown here is derived from an EMBL/GenBank/DDBJ whole genome shotgun (WGS) entry which is preliminary data.</text>
</comment>
<dbReference type="EMBL" id="WSFT01000029">
    <property type="protein sequence ID" value="MBS4538244.1"/>
    <property type="molecule type" value="Genomic_DNA"/>
</dbReference>
<protein>
    <submittedName>
        <fullName evidence="2">Uncharacterized protein</fullName>
    </submittedName>
</protein>
<evidence type="ECO:0000313" key="2">
    <source>
        <dbReference type="EMBL" id="MBS4538244.1"/>
    </source>
</evidence>
<keyword evidence="1" id="KW-0812">Transmembrane</keyword>
<feature type="transmembrane region" description="Helical" evidence="1">
    <location>
        <begin position="120"/>
        <end position="142"/>
    </location>
</feature>
<feature type="transmembrane region" description="Helical" evidence="1">
    <location>
        <begin position="42"/>
        <end position="61"/>
    </location>
</feature>
<feature type="transmembrane region" description="Helical" evidence="1">
    <location>
        <begin position="81"/>
        <end position="100"/>
    </location>
</feature>
<proteinExistence type="predicted"/>
<dbReference type="AlphaFoldDB" id="A0A942US57"/>
<accession>A0A942US57</accession>
<sequence>MKSFIRNTLVVAIVAFLFQLVWEYVQCGYFYTMGEVTGHTRLMMSATIGDMNMSIILYWILSYINNDINWIIGKWKKHDYAITTLYALFLSFYFEIHALHTNRWGYNPDTMPLFPNTPVALIPVIQLVILFPVIFFVSKLIIKRFKLKR</sequence>
<name>A0A942US57_9FIRM</name>